<feature type="compositionally biased region" description="Low complexity" evidence="1">
    <location>
        <begin position="20"/>
        <end position="29"/>
    </location>
</feature>
<keyword evidence="3" id="KW-1185">Reference proteome</keyword>
<dbReference type="EMBL" id="MU253741">
    <property type="protein sequence ID" value="KAG9248917.1"/>
    <property type="molecule type" value="Genomic_DNA"/>
</dbReference>
<comment type="caution">
    <text evidence="2">The sequence shown here is derived from an EMBL/GenBank/DDBJ whole genome shotgun (WGS) entry which is preliminary data.</text>
</comment>
<feature type="region of interest" description="Disordered" evidence="1">
    <location>
        <begin position="13"/>
        <end position="51"/>
    </location>
</feature>
<dbReference type="Pfam" id="PF03659">
    <property type="entry name" value="Glyco_hydro_71"/>
    <property type="match status" value="1"/>
</dbReference>
<name>A0A9P7ZBQ7_9HELO</name>
<dbReference type="OrthoDB" id="3257981at2759"/>
<evidence type="ECO:0000313" key="2">
    <source>
        <dbReference type="EMBL" id="KAG9248917.1"/>
    </source>
</evidence>
<organism evidence="2 3">
    <name type="scientific">Calycina marina</name>
    <dbReference type="NCBI Taxonomy" id="1763456"/>
    <lineage>
        <taxon>Eukaryota</taxon>
        <taxon>Fungi</taxon>
        <taxon>Dikarya</taxon>
        <taxon>Ascomycota</taxon>
        <taxon>Pezizomycotina</taxon>
        <taxon>Leotiomycetes</taxon>
        <taxon>Helotiales</taxon>
        <taxon>Pezizellaceae</taxon>
        <taxon>Calycina</taxon>
    </lineage>
</organism>
<dbReference type="GO" id="GO:0051118">
    <property type="term" value="F:glucan endo-1,3-alpha-glucosidase activity"/>
    <property type="evidence" value="ECO:0007669"/>
    <property type="project" value="InterPro"/>
</dbReference>
<evidence type="ECO:0000256" key="1">
    <source>
        <dbReference type="SAM" id="MobiDB-lite"/>
    </source>
</evidence>
<reference evidence="2" key="1">
    <citation type="journal article" date="2021" name="IMA Fungus">
        <title>Genomic characterization of three marine fungi, including Emericellopsis atlantica sp. nov. with signatures of a generalist lifestyle and marine biomass degradation.</title>
        <authorList>
            <person name="Hagestad O.C."/>
            <person name="Hou L."/>
            <person name="Andersen J.H."/>
            <person name="Hansen E.H."/>
            <person name="Altermark B."/>
            <person name="Li C."/>
            <person name="Kuhnert E."/>
            <person name="Cox R.J."/>
            <person name="Crous P.W."/>
            <person name="Spatafora J.W."/>
            <person name="Lail K."/>
            <person name="Amirebrahimi M."/>
            <person name="Lipzen A."/>
            <person name="Pangilinan J."/>
            <person name="Andreopoulos W."/>
            <person name="Hayes R.D."/>
            <person name="Ng V."/>
            <person name="Grigoriev I.V."/>
            <person name="Jackson S.A."/>
            <person name="Sutton T.D.S."/>
            <person name="Dobson A.D.W."/>
            <person name="Rama T."/>
        </authorList>
    </citation>
    <scope>NUCLEOTIDE SEQUENCE</scope>
    <source>
        <strain evidence="2">TRa3180A</strain>
    </source>
</reference>
<proteinExistence type="predicted"/>
<dbReference type="AlphaFoldDB" id="A0A9P7ZBQ7"/>
<feature type="compositionally biased region" description="Pro residues" evidence="1">
    <location>
        <begin position="30"/>
        <end position="40"/>
    </location>
</feature>
<sequence>MSTNSIYLRLKQKLTHKSIPGSGSTTTTPPTQPATFPPTQPTTSPSNPGNPAATEKPVFFHYMIGSITDDHCRQDVVAAKALGADAFALNTNSVTGTWATDTIASLFRHAEHLGFKLFFSFDMTGFNHPNQFRHYLKSYVGRSGYFKYGSNSLPLVSTFNGGTGTFGQPSVDAGWNVELKQWMAINGAPIYFVPAFQDVPVTSSYYSTYPSLDGAMNWNSWPHNNQGQIAVQITDDQTLQNAGRSAGKTFLMGISPLQFKHMDSGNNWYRRGEANLEIRFGQVLQLQPDFIEFQTWNDTGESHYMGLSWPEPISGTTIGSYTNGYDHTGYNQILPAFIKAFKAGATNTDSMVPTNGAAAQGTFWHHTLVTAAGCSDYLGPPQGANTAEDRVTAVVLVASGQSGLKATVTSGSKTLGTANLKTGYNSFSYPGVIAGQVIVKVTNAADAIVISGTGPISVSGGGGPCNYNFQVVGLY</sequence>
<dbReference type="InterPro" id="IPR005197">
    <property type="entry name" value="Glyco_hydro_71"/>
</dbReference>
<accession>A0A9P7ZBQ7</accession>
<keyword evidence="2" id="KW-0378">Hydrolase</keyword>
<dbReference type="Proteomes" id="UP000887226">
    <property type="component" value="Unassembled WGS sequence"/>
</dbReference>
<feature type="compositionally biased region" description="Low complexity" evidence="1">
    <location>
        <begin position="41"/>
        <end position="51"/>
    </location>
</feature>
<dbReference type="Gene3D" id="3.20.20.80">
    <property type="entry name" value="Glycosidases"/>
    <property type="match status" value="1"/>
</dbReference>
<gene>
    <name evidence="2" type="ORF">BJ878DRAFT_485978</name>
</gene>
<dbReference type="CDD" id="cd11577">
    <property type="entry name" value="GH71"/>
    <property type="match status" value="1"/>
</dbReference>
<evidence type="ECO:0000313" key="3">
    <source>
        <dbReference type="Proteomes" id="UP000887226"/>
    </source>
</evidence>
<protein>
    <submittedName>
        <fullName evidence="2">Glycoside hydrolase</fullName>
    </submittedName>
</protein>